<dbReference type="EMBL" id="HBUF01029102">
    <property type="protein sequence ID" value="CAG6614003.1"/>
    <property type="molecule type" value="Transcribed_RNA"/>
</dbReference>
<name>A0A8D8PTV2_9HEMI</name>
<dbReference type="Pfam" id="PF14648">
    <property type="entry name" value="FAM91_C"/>
    <property type="match status" value="1"/>
</dbReference>
<feature type="domain" description="FAM91 C-terminal" evidence="3">
    <location>
        <begin position="380"/>
        <end position="806"/>
    </location>
</feature>
<dbReference type="InterPro" id="IPR028097">
    <property type="entry name" value="FAM91_C_dom"/>
</dbReference>
<dbReference type="Pfam" id="PF14647">
    <property type="entry name" value="FAM91_N"/>
    <property type="match status" value="1"/>
</dbReference>
<evidence type="ECO:0000256" key="1">
    <source>
        <dbReference type="ARBA" id="ARBA00010319"/>
    </source>
</evidence>
<sequence length="811" mass="92904">MNNNIIEQYIQKKIPYDEIPKHIQNSELTRREYEKQILAFSISNQLEYKGNLVESIKEKHIRLTEKKYHDELIKYSKDNLMLYPYHLSVQIVKGLDMTPFQYYYSMLESIMESERSYDSLPNFTAADCLRLMGIGRNEYIELMNKFRSSSKYFRRKNIKSLLPNKPIEINIEPWWYVGTCDLFEEDMKIVSEEEKTVIDNIMDSEIDNKARKRAGDLDFKALQSLYMKGFIYLEVPIDEDDHVVLPPLEGFVMNRVLGDYIENLLYKIFVSIDERTSVGELASVLQIDLQLVKNVVSLYCRLGFAIKKVPEFTDLHPTWAKRVPVKSKNTISMSNVTPCIPQSVPLDSNNISSDAKSNSLAVSTPCEEYCGPLALSPSKGKRMAFLFDSTLTAFLMMGNLSPGLRSHAVTMFEVGKLSDESIESFLTELEKVSTVRDDSEGEAKRYFEHALILRETILVLRYNESNYNPLDLVRCESLESLDKETASRLLNKNYSLLVSMAPLSKEVTPITSIDPPHLGPPHSEINSFWFKLFLYHITGTGPPTVLFVKGTRVRRLPEILNNCCKLLVTSWGHDPMVVPIHNSLFTINDALLYAPVLVQAYGWKDEPQVQIIPFPCKDKVQPIIAKLGQEIDLIHNCGYVTLLKCSPEETKPKFELNAPSCSLVSESRTSQKLPQDPIPSNGTLSEENASLLREEIDSCDNKDNSKPKAIQDDGWVLIECCFGVPLFDHAMNKHICEAIVKQNLWGKESLEKLTKSNEILCNRLTHFINEFQDYNLKSSLSNKMKQEKEISSWPMRTFMFHEGKMTDWNGK</sequence>
<protein>
    <submittedName>
        <fullName evidence="4">Protein FAM91A1</fullName>
    </submittedName>
</protein>
<feature type="domain" description="FAM91 N-terminal" evidence="2">
    <location>
        <begin position="9"/>
        <end position="319"/>
    </location>
</feature>
<proteinExistence type="inferred from homology"/>
<evidence type="ECO:0000313" key="4">
    <source>
        <dbReference type="EMBL" id="CAG6614001.1"/>
    </source>
</evidence>
<dbReference type="EMBL" id="HBUF01029104">
    <property type="protein sequence ID" value="CAG6614005.1"/>
    <property type="molecule type" value="Transcribed_RNA"/>
</dbReference>
<organism evidence="4">
    <name type="scientific">Cacopsylla melanoneura</name>
    <dbReference type="NCBI Taxonomy" id="428564"/>
    <lineage>
        <taxon>Eukaryota</taxon>
        <taxon>Metazoa</taxon>
        <taxon>Ecdysozoa</taxon>
        <taxon>Arthropoda</taxon>
        <taxon>Hexapoda</taxon>
        <taxon>Insecta</taxon>
        <taxon>Pterygota</taxon>
        <taxon>Neoptera</taxon>
        <taxon>Paraneoptera</taxon>
        <taxon>Hemiptera</taxon>
        <taxon>Sternorrhyncha</taxon>
        <taxon>Psylloidea</taxon>
        <taxon>Psyllidae</taxon>
        <taxon>Psyllinae</taxon>
        <taxon>Cacopsylla</taxon>
    </lineage>
</organism>
<dbReference type="EMBL" id="HBUF01218048">
    <property type="protein sequence ID" value="CAG6668089.1"/>
    <property type="molecule type" value="Transcribed_RNA"/>
</dbReference>
<evidence type="ECO:0000259" key="3">
    <source>
        <dbReference type="Pfam" id="PF14648"/>
    </source>
</evidence>
<dbReference type="InterPro" id="IPR028091">
    <property type="entry name" value="FAM91_N_dom"/>
</dbReference>
<accession>A0A8D8PTV2</accession>
<dbReference type="PANTHER" id="PTHR28441">
    <property type="entry name" value="PROTEIN FAM91A1"/>
    <property type="match status" value="1"/>
</dbReference>
<reference evidence="4" key="1">
    <citation type="submission" date="2021-05" db="EMBL/GenBank/DDBJ databases">
        <authorList>
            <person name="Alioto T."/>
            <person name="Alioto T."/>
            <person name="Gomez Garrido J."/>
        </authorList>
    </citation>
    <scope>NUCLEOTIDE SEQUENCE</scope>
</reference>
<comment type="similarity">
    <text evidence="1">Belongs to the FAM91 family.</text>
</comment>
<dbReference type="PANTHER" id="PTHR28441:SF2">
    <property type="entry name" value="PROTEIN FAM91A1"/>
    <property type="match status" value="1"/>
</dbReference>
<dbReference type="AlphaFoldDB" id="A0A8D8PTV2"/>
<dbReference type="EMBL" id="HBUF01029100">
    <property type="protein sequence ID" value="CAG6614001.1"/>
    <property type="molecule type" value="Transcribed_RNA"/>
</dbReference>
<dbReference type="EMBL" id="HBUF01029103">
    <property type="protein sequence ID" value="CAG6614004.1"/>
    <property type="molecule type" value="Transcribed_RNA"/>
</dbReference>
<evidence type="ECO:0000259" key="2">
    <source>
        <dbReference type="Pfam" id="PF14647"/>
    </source>
</evidence>
<dbReference type="InterPro" id="IPR039199">
    <property type="entry name" value="FAM91"/>
</dbReference>